<keyword evidence="7" id="KW-1185">Reference proteome</keyword>
<gene>
    <name evidence="6" type="ORF">WMSIL1_LOCUS13609</name>
</gene>
<protein>
    <recommendedName>
        <fullName evidence="8">Helicase C-terminal domain-containing protein</fullName>
    </recommendedName>
</protein>
<feature type="non-terminal residue" evidence="6">
    <location>
        <position position="1"/>
    </location>
</feature>
<evidence type="ECO:0000313" key="7">
    <source>
        <dbReference type="Proteomes" id="UP000321570"/>
    </source>
</evidence>
<feature type="compositionally biased region" description="Basic and acidic residues" evidence="5">
    <location>
        <begin position="60"/>
        <end position="69"/>
    </location>
</feature>
<reference evidence="6 7" key="1">
    <citation type="submission" date="2019-07" db="EMBL/GenBank/DDBJ databases">
        <authorList>
            <person name="Jastrzebski P J."/>
            <person name="Paukszto L."/>
            <person name="Jastrzebski P J."/>
        </authorList>
    </citation>
    <scope>NUCLEOTIDE SEQUENCE [LARGE SCALE GENOMIC DNA]</scope>
    <source>
        <strain evidence="6 7">WMS-il1</strain>
    </source>
</reference>
<feature type="compositionally biased region" description="Basic residues" evidence="5">
    <location>
        <begin position="206"/>
        <end position="218"/>
    </location>
</feature>
<evidence type="ECO:0000256" key="5">
    <source>
        <dbReference type="SAM" id="MobiDB-lite"/>
    </source>
</evidence>
<dbReference type="Proteomes" id="UP000321570">
    <property type="component" value="Unassembled WGS sequence"/>
</dbReference>
<keyword evidence="1" id="KW-0547">Nucleotide-binding</keyword>
<dbReference type="InterPro" id="IPR027417">
    <property type="entry name" value="P-loop_NTPase"/>
</dbReference>
<organism evidence="6 7">
    <name type="scientific">Hymenolepis diminuta</name>
    <name type="common">Rat tapeworm</name>
    <dbReference type="NCBI Taxonomy" id="6216"/>
    <lineage>
        <taxon>Eukaryota</taxon>
        <taxon>Metazoa</taxon>
        <taxon>Spiralia</taxon>
        <taxon>Lophotrochozoa</taxon>
        <taxon>Platyhelminthes</taxon>
        <taxon>Cestoda</taxon>
        <taxon>Eucestoda</taxon>
        <taxon>Cyclophyllidea</taxon>
        <taxon>Hymenolepididae</taxon>
        <taxon>Hymenolepis</taxon>
    </lineage>
</organism>
<sequence>AKSYLHRVGRTARAGRTGTAVTIVTRDDGKEYLELESKLLPPLTGSRERRCIPRWPHPIPPEKSEKSKDGAVVGMETRRRLVGEAWSRAAKAMREEVAKRAMEHQTDLDGNSSDSSVSEIDSNADDDFDYFETEGSSNQHWASGAAGIAAYREAKRRIKLQKFAKLGDGESGGEEAEDSDEEKMATDSEDDEERGNLRFDQPIKERRAKKRKAVVAAD</sequence>
<feature type="compositionally biased region" description="Basic and acidic residues" evidence="5">
    <location>
        <begin position="94"/>
        <end position="107"/>
    </location>
</feature>
<accession>A0A564Z917</accession>
<feature type="compositionally biased region" description="Acidic residues" evidence="5">
    <location>
        <begin position="171"/>
        <end position="193"/>
    </location>
</feature>
<dbReference type="AlphaFoldDB" id="A0A564Z917"/>
<name>A0A564Z917_HYMDI</name>
<keyword evidence="2" id="KW-0378">Hydrolase</keyword>
<feature type="region of interest" description="Disordered" evidence="5">
    <location>
        <begin position="162"/>
        <end position="218"/>
    </location>
</feature>
<feature type="compositionally biased region" description="Basic and acidic residues" evidence="5">
    <location>
        <begin position="194"/>
        <end position="205"/>
    </location>
</feature>
<dbReference type="GO" id="GO:0005829">
    <property type="term" value="C:cytosol"/>
    <property type="evidence" value="ECO:0007669"/>
    <property type="project" value="TreeGrafter"/>
</dbReference>
<dbReference type="PANTHER" id="PTHR47959:SF13">
    <property type="entry name" value="ATP-DEPENDENT RNA HELICASE RHLE"/>
    <property type="match status" value="1"/>
</dbReference>
<dbReference type="Gene3D" id="3.40.50.300">
    <property type="entry name" value="P-loop containing nucleotide triphosphate hydrolases"/>
    <property type="match status" value="1"/>
</dbReference>
<feature type="region of interest" description="Disordered" evidence="5">
    <location>
        <begin position="94"/>
        <end position="144"/>
    </location>
</feature>
<evidence type="ECO:0000256" key="2">
    <source>
        <dbReference type="ARBA" id="ARBA00022801"/>
    </source>
</evidence>
<dbReference type="SUPFAM" id="SSF52540">
    <property type="entry name" value="P-loop containing nucleoside triphosphate hydrolases"/>
    <property type="match status" value="1"/>
</dbReference>
<dbReference type="GO" id="GO:0003724">
    <property type="term" value="F:RNA helicase activity"/>
    <property type="evidence" value="ECO:0007669"/>
    <property type="project" value="TreeGrafter"/>
</dbReference>
<evidence type="ECO:0000256" key="4">
    <source>
        <dbReference type="ARBA" id="ARBA00022840"/>
    </source>
</evidence>
<feature type="region of interest" description="Disordered" evidence="5">
    <location>
        <begin position="51"/>
        <end position="74"/>
    </location>
</feature>
<dbReference type="EMBL" id="CABIJS010000697">
    <property type="protein sequence ID" value="VUZ55950.1"/>
    <property type="molecule type" value="Genomic_DNA"/>
</dbReference>
<feature type="compositionally biased region" description="Acidic residues" evidence="5">
    <location>
        <begin position="122"/>
        <end position="132"/>
    </location>
</feature>
<dbReference type="GO" id="GO:0016787">
    <property type="term" value="F:hydrolase activity"/>
    <property type="evidence" value="ECO:0007669"/>
    <property type="project" value="UniProtKB-KW"/>
</dbReference>
<evidence type="ECO:0008006" key="8">
    <source>
        <dbReference type="Google" id="ProtNLM"/>
    </source>
</evidence>
<dbReference type="InterPro" id="IPR050079">
    <property type="entry name" value="DEAD_box_RNA_helicase"/>
</dbReference>
<dbReference type="GO" id="GO:0005524">
    <property type="term" value="F:ATP binding"/>
    <property type="evidence" value="ECO:0007669"/>
    <property type="project" value="UniProtKB-KW"/>
</dbReference>
<dbReference type="PANTHER" id="PTHR47959">
    <property type="entry name" value="ATP-DEPENDENT RNA HELICASE RHLE-RELATED"/>
    <property type="match status" value="1"/>
</dbReference>
<keyword evidence="3" id="KW-0347">Helicase</keyword>
<evidence type="ECO:0000256" key="1">
    <source>
        <dbReference type="ARBA" id="ARBA00022741"/>
    </source>
</evidence>
<feature type="compositionally biased region" description="Low complexity" evidence="5">
    <location>
        <begin position="108"/>
        <end position="121"/>
    </location>
</feature>
<evidence type="ECO:0000313" key="6">
    <source>
        <dbReference type="EMBL" id="VUZ55950.1"/>
    </source>
</evidence>
<keyword evidence="4" id="KW-0067">ATP-binding</keyword>
<proteinExistence type="predicted"/>
<evidence type="ECO:0000256" key="3">
    <source>
        <dbReference type="ARBA" id="ARBA00022806"/>
    </source>
</evidence>